<evidence type="ECO:0000313" key="13">
    <source>
        <dbReference type="RefSeq" id="XP_031758487.1"/>
    </source>
</evidence>
<dbReference type="SUPFAM" id="SSF49410">
    <property type="entry name" value="Alpha-macroglobulin receptor domain"/>
    <property type="match status" value="1"/>
</dbReference>
<dbReference type="GO" id="GO:0004867">
    <property type="term" value="F:serine-type endopeptidase inhibitor activity"/>
    <property type="evidence" value="ECO:0007669"/>
    <property type="project" value="UniProtKB-KW"/>
</dbReference>
<evidence type="ECO:0000259" key="9">
    <source>
        <dbReference type="SMART" id="SM01360"/>
    </source>
</evidence>
<dbReference type="InterPro" id="IPR013783">
    <property type="entry name" value="Ig-like_fold"/>
</dbReference>
<feature type="domain" description="Alpha-macroglobulin receptor-binding" evidence="10">
    <location>
        <begin position="1270"/>
        <end position="1354"/>
    </location>
</feature>
<evidence type="ECO:0000256" key="7">
    <source>
        <dbReference type="SAM" id="SignalP"/>
    </source>
</evidence>
<evidence type="ECO:0000256" key="3">
    <source>
        <dbReference type="ARBA" id="ARBA00022729"/>
    </source>
</evidence>
<dbReference type="InterPro" id="IPR002890">
    <property type="entry name" value="MG2"/>
</dbReference>
<comment type="similarity">
    <text evidence="1">Belongs to the protease inhibitor I39 (alpha-2-macroglobulin) family.</text>
</comment>
<dbReference type="InterPro" id="IPR050473">
    <property type="entry name" value="A2M/Complement_sys"/>
</dbReference>
<evidence type="ECO:0000256" key="4">
    <source>
        <dbReference type="ARBA" id="ARBA00022900"/>
    </source>
</evidence>
<keyword evidence="2" id="KW-0646">Protease inhibitor</keyword>
<evidence type="ECO:0000313" key="14">
    <source>
        <dbReference type="Xenbase" id="XB-GENE-29078871"/>
    </source>
</evidence>
<dbReference type="PROSITE" id="PS00477">
    <property type="entry name" value="ALPHA_2_MACROGLOBULIN"/>
    <property type="match status" value="1"/>
</dbReference>
<keyword evidence="12" id="KW-1185">Reference proteome</keyword>
<dbReference type="Ensembl" id="ENSXETT00000120516">
    <property type="protein sequence ID" value="ENSXETP00000110046"/>
    <property type="gene ID" value="ENSXETG00000047948"/>
</dbReference>
<evidence type="ECO:0000259" key="10">
    <source>
        <dbReference type="SMART" id="SM01361"/>
    </source>
</evidence>
<dbReference type="OrthoDB" id="9998011at2759"/>
<dbReference type="GO" id="GO:0005615">
    <property type="term" value="C:extracellular space"/>
    <property type="evidence" value="ECO:0007669"/>
    <property type="project" value="InterPro"/>
</dbReference>
<evidence type="ECO:0000313" key="11">
    <source>
        <dbReference type="Ensembl" id="ENSXETP00000110046"/>
    </source>
</evidence>
<accession>A0A803JPZ1</accession>
<dbReference type="SUPFAM" id="SSF48239">
    <property type="entry name" value="Terpenoid cyclases/Protein prenyltransferases"/>
    <property type="match status" value="1"/>
</dbReference>
<feature type="domain" description="Alpha-2-macroglobulin" evidence="9">
    <location>
        <begin position="652"/>
        <end position="743"/>
    </location>
</feature>
<evidence type="ECO:0000256" key="5">
    <source>
        <dbReference type="ARBA" id="ARBA00023157"/>
    </source>
</evidence>
<dbReference type="Pfam" id="PF01835">
    <property type="entry name" value="MG2"/>
    <property type="match status" value="1"/>
</dbReference>
<dbReference type="InterPro" id="IPR041813">
    <property type="entry name" value="A2M_TED"/>
</dbReference>
<keyword evidence="6" id="KW-0325">Glycoprotein</keyword>
<evidence type="ECO:0000259" key="8">
    <source>
        <dbReference type="SMART" id="SM01359"/>
    </source>
</evidence>
<dbReference type="InterPro" id="IPR041555">
    <property type="entry name" value="MG3"/>
</dbReference>
<dbReference type="PANTHER" id="PTHR11412:SF180">
    <property type="entry name" value="CD109 ANTIGEN"/>
    <property type="match status" value="1"/>
</dbReference>
<dbReference type="Gene3D" id="1.50.10.20">
    <property type="match status" value="1"/>
</dbReference>
<dbReference type="RefSeq" id="XP_031758487.1">
    <property type="nucleotide sequence ID" value="XM_031902627.1"/>
</dbReference>
<dbReference type="InterPro" id="IPR001599">
    <property type="entry name" value="Macroglobln_a2"/>
</dbReference>
<feature type="domain" description="Alpha-2-macroglobulin bait region" evidence="8">
    <location>
        <begin position="454"/>
        <end position="586"/>
    </location>
</feature>
<dbReference type="Gene3D" id="2.60.120.1540">
    <property type="match status" value="1"/>
</dbReference>
<proteinExistence type="inferred from homology"/>
<evidence type="ECO:0000256" key="6">
    <source>
        <dbReference type="ARBA" id="ARBA00023180"/>
    </source>
</evidence>
<dbReference type="KEGG" id="xtr:100487726"/>
<feature type="chain" id="PRO_5044662946" evidence="7">
    <location>
        <begin position="25"/>
        <end position="1413"/>
    </location>
</feature>
<dbReference type="InterPro" id="IPR011626">
    <property type="entry name" value="Alpha-macroglobulin_TED"/>
</dbReference>
<protein>
    <submittedName>
        <fullName evidence="11 13">CD109 antigen</fullName>
    </submittedName>
</protein>
<gene>
    <name evidence="11 13 14" type="primary">LOC100487726</name>
</gene>
<dbReference type="Gene3D" id="2.60.40.690">
    <property type="entry name" value="Alpha-macroglobulin, receptor-binding domain"/>
    <property type="match status" value="1"/>
</dbReference>
<dbReference type="SMART" id="SM01359">
    <property type="entry name" value="A2M_N_2"/>
    <property type="match status" value="1"/>
</dbReference>
<dbReference type="Gene3D" id="2.20.130.20">
    <property type="match status" value="1"/>
</dbReference>
<dbReference type="Pfam" id="PF07678">
    <property type="entry name" value="TED_complement"/>
    <property type="match status" value="1"/>
</dbReference>
<dbReference type="Gene3D" id="2.60.40.1940">
    <property type="match status" value="1"/>
</dbReference>
<dbReference type="CDD" id="cd02897">
    <property type="entry name" value="A2M_2"/>
    <property type="match status" value="1"/>
</dbReference>
<dbReference type="FunFam" id="2.60.40.1930:FF:000001">
    <property type="entry name" value="CD109 isoform 3"/>
    <property type="match status" value="1"/>
</dbReference>
<keyword evidence="3 7" id="KW-0732">Signal</keyword>
<dbReference type="GeneTree" id="ENSGT00940000155926"/>
<feature type="signal peptide" evidence="7">
    <location>
        <begin position="1"/>
        <end position="24"/>
    </location>
</feature>
<dbReference type="Pfam" id="PF07677">
    <property type="entry name" value="A2M_recep"/>
    <property type="match status" value="1"/>
</dbReference>
<dbReference type="FunFam" id="1.50.10.20:FF:000001">
    <property type="entry name" value="CD109 isoform 1"/>
    <property type="match status" value="1"/>
</dbReference>
<evidence type="ECO:0000256" key="1">
    <source>
        <dbReference type="ARBA" id="ARBA00010952"/>
    </source>
</evidence>
<dbReference type="Proteomes" id="UP000008143">
    <property type="component" value="Chromosome 5"/>
</dbReference>
<dbReference type="Gene3D" id="6.20.50.160">
    <property type="match status" value="1"/>
</dbReference>
<reference evidence="11" key="2">
    <citation type="submission" date="2021-03" db="UniProtKB">
        <authorList>
            <consortium name="Ensembl"/>
        </authorList>
    </citation>
    <scope>IDENTIFICATION</scope>
</reference>
<dbReference type="Xenbase" id="XB-GENE-29078871">
    <property type="gene designation" value="LOC100487726"/>
</dbReference>
<dbReference type="PANTHER" id="PTHR11412">
    <property type="entry name" value="MACROGLOBULIN / COMPLEMENT"/>
    <property type="match status" value="1"/>
</dbReference>
<keyword evidence="5" id="KW-1015">Disulfide bond</keyword>
<dbReference type="InterPro" id="IPR019742">
    <property type="entry name" value="MacrogloblnA2_CS"/>
</dbReference>
<dbReference type="InterPro" id="IPR047565">
    <property type="entry name" value="Alpha-macroglob_thiol-ester_cl"/>
</dbReference>
<dbReference type="InterPro" id="IPR008930">
    <property type="entry name" value="Terpenoid_cyclase/PrenylTrfase"/>
</dbReference>
<organism evidence="11">
    <name type="scientific">Xenopus tropicalis</name>
    <name type="common">Western clawed frog</name>
    <name type="synonym">Silurana tropicalis</name>
    <dbReference type="NCBI Taxonomy" id="8364"/>
    <lineage>
        <taxon>Eukaryota</taxon>
        <taxon>Metazoa</taxon>
        <taxon>Chordata</taxon>
        <taxon>Craniata</taxon>
        <taxon>Vertebrata</taxon>
        <taxon>Euteleostomi</taxon>
        <taxon>Amphibia</taxon>
        <taxon>Batrachia</taxon>
        <taxon>Anura</taxon>
        <taxon>Pipoidea</taxon>
        <taxon>Pipidae</taxon>
        <taxon>Xenopodinae</taxon>
        <taxon>Xenopus</taxon>
        <taxon>Silurana</taxon>
    </lineage>
</organism>
<dbReference type="SMART" id="SM01419">
    <property type="entry name" value="Thiol-ester_cl"/>
    <property type="match status" value="1"/>
</dbReference>
<dbReference type="Gene3D" id="2.60.40.10">
    <property type="entry name" value="Immunoglobulins"/>
    <property type="match status" value="2"/>
</dbReference>
<dbReference type="Pfam" id="PF17791">
    <property type="entry name" value="MG3"/>
    <property type="match status" value="1"/>
</dbReference>
<dbReference type="Gene3D" id="2.60.40.1930">
    <property type="match status" value="3"/>
</dbReference>
<reference evidence="13" key="3">
    <citation type="submission" date="2025-04" db="UniProtKB">
        <authorList>
            <consortium name="RefSeq"/>
        </authorList>
    </citation>
    <scope>IDENTIFICATION</scope>
    <source>
        <strain evidence="13">Nigerian</strain>
        <tissue evidence="13">Liver and blood</tissue>
    </source>
</reference>
<dbReference type="AGR" id="Xenbase:XB-GENE-29078871"/>
<dbReference type="InterPro" id="IPR011625">
    <property type="entry name" value="A2M_N_BRD"/>
</dbReference>
<name>A0A803JPZ1_XENTR</name>
<evidence type="ECO:0000313" key="12">
    <source>
        <dbReference type="Proteomes" id="UP000008143"/>
    </source>
</evidence>
<dbReference type="GeneID" id="100487726"/>
<evidence type="ECO:0000256" key="2">
    <source>
        <dbReference type="ARBA" id="ARBA00022690"/>
    </source>
</evidence>
<dbReference type="Pfam" id="PF07703">
    <property type="entry name" value="A2M_BRD"/>
    <property type="match status" value="1"/>
</dbReference>
<sequence length="1413" mass="156602">MPVLWPPFVKHVICFLFILHCSDARPSYMISVPTFVIPGVSTTLAVHWFGQNHSEITVTAEIWDNGISLANSSKVFQKDILGLLSIPPLSVISSSASYLIRVYGTAGNELLFSNNYTMQLETKNVSLLIETDKSAYKPGQTVKIRIISIRRDLRPYKGLVNVVIRDPKSNIIKQWLQRKPELGVITEEFLLSVNAMAGTWRVHAETDMTENIEEISVIHFEHPKFDVTIKTPSFYVDPKQQNLIGTVIANYTYGRPVKGNATVLITSLYDIQAANGIKKTYEMSGSADFTFTYAELSRLPSGLTLNITAVVKEELTGIAISKSSYVKKVDSEYELVIVSQPPVLIPGINFITKIQLQRKDRLHLTQGERENNISVKVTQSFMPWLVETEGVNTPTGATNLNYVETLQYNIPESGIISVELPLQNSVLLIIIEAVYQNITQKWQMHRDLGISSSAQIQLPDSPAQVGTPFDVRVKTTPEIQNLYYVIMARGIIVAAEKTNSTTFTLTPEYSWAPSAVLMVYFLNFNNNSFEIIQASRTIDIKGMFENKVSLSWSVTKTAPSENVRLNVDITEAGSLVGLRVVDISDKLLSNGNHLKEKVEAEMKSYTKDFVNSLTDGIISYDGILLEEFIPELFIIREEIEPPANVPIVFPETWIWLETNISSGIRTSLPVTVPNAVTSWTASAFVISDVLGLGLIEESVELQAFQPFFITLNAPYAVTRGEQFILRVLLYNCLEENLQVNVSLETNNAFDIIIPENDNGAIPWLRNVSIRSKESEIILFPVSPKQLGVNFITVRAMSRTASDIATQKILVKAEGVQNFYTQNLILEVNGTGSVSQQLSFTFPTNVVGGSEQASVSVVGDFLGPSIKGLESLIRMPYGCGEQNMINFAPIIYVLQYLTSTSQQTEDIRRRAISFMEQGYQSELNYRRGDDSFSAFGDRDSSGSSWLSAFVVRCFLQARTFINISPEILNRTVEWLIQQQDPVNGKFLEPGHVFNSRLQGGLNGPITLTAYVLTSLLENSQYSIHYASRVGKAVQYLEKEFEGGISSNYTLSVVAYALSVANSTKASAALTQLNSRTSNNDGQIYWSSPTGASNYWQPPSADIETAAYALLSHCQQNRIAEGVPIMNWLVQQRNNLGGYSSTQDTIVALWALAQFMAVAPSLKETSLTVSVTGPGPFAPKSFQITNDNLLAVQIQQIDISYPIVLNVSAVGRGIAIFQLNGIYNKRVLPRRKQNTPNKEAFALSVTTTDVGNNTELLYVDICSSYQGTENEVGMVLLDVGFLSGFKLHPRGIPESGLLKMVETKADRVYLYFDSMTTNSVCVTVPVVRTALVAGSREGIVTITDYYNPTNSATRTYNSETMKNLSICDFCGSNCILCQSNVFVKAQSSSATSPTLTQFWVSFFCVCSLLQQKMLL</sequence>
<dbReference type="InterPro" id="IPR036595">
    <property type="entry name" value="A-macroglobulin_rcpt-bd_sf"/>
</dbReference>
<keyword evidence="4" id="KW-0722">Serine protease inhibitor</keyword>
<dbReference type="SMART" id="SM01361">
    <property type="entry name" value="A2M_recep"/>
    <property type="match status" value="1"/>
</dbReference>
<dbReference type="InterPro" id="IPR009048">
    <property type="entry name" value="A-macroglobulin_rcpt-bd"/>
</dbReference>
<dbReference type="Pfam" id="PF00207">
    <property type="entry name" value="A2M"/>
    <property type="match status" value="1"/>
</dbReference>
<dbReference type="OMA" id="IDGVMMW"/>
<dbReference type="SMART" id="SM01360">
    <property type="entry name" value="A2M"/>
    <property type="match status" value="1"/>
</dbReference>
<reference evidence="11" key="1">
    <citation type="journal article" date="2010" name="Science">
        <title>The genome of the Western clawed frog Xenopus tropicalis.</title>
        <authorList>
            <person name="Hellsten U."/>
            <person name="Harland R.M."/>
            <person name="Gilchrist M.J."/>
            <person name="Hendrix D."/>
            <person name="Jurka J."/>
            <person name="Kapitonov V."/>
            <person name="Ovcharenko I."/>
            <person name="Putnam N.H."/>
            <person name="Shu S."/>
            <person name="Taher L."/>
            <person name="Blitz I.L."/>
            <person name="Blumberg B."/>
            <person name="Dichmann D.S."/>
            <person name="Dubchak I."/>
            <person name="Amaya E."/>
            <person name="Detter J.C."/>
            <person name="Fletcher R."/>
            <person name="Gerhard D.S."/>
            <person name="Goodstein D."/>
            <person name="Graves T."/>
            <person name="Grigoriev I.V."/>
            <person name="Grimwood J."/>
            <person name="Kawashima T."/>
            <person name="Lindquist E."/>
            <person name="Lucas S.M."/>
            <person name="Mead P.E."/>
            <person name="Mitros T."/>
            <person name="Ogino H."/>
            <person name="Ohta Y."/>
            <person name="Poliakov A.V."/>
            <person name="Pollet N."/>
            <person name="Robert J."/>
            <person name="Salamov A."/>
            <person name="Sater A.K."/>
            <person name="Schmutz J."/>
            <person name="Terry A."/>
            <person name="Vize P.D."/>
            <person name="Warren W.C."/>
            <person name="Wells D."/>
            <person name="Wills A."/>
            <person name="Wilson R.K."/>
            <person name="Zimmerman L.B."/>
            <person name="Zorn A.M."/>
            <person name="Grainger R."/>
            <person name="Grammer T."/>
            <person name="Khokha M.K."/>
            <person name="Richardson P.M."/>
            <person name="Rokhsar D.S."/>
        </authorList>
    </citation>
    <scope>NUCLEOTIDE SEQUENCE [LARGE SCALE GENOMIC DNA]</scope>
    <source>
        <strain evidence="11">Nigerian</strain>
    </source>
</reference>